<feature type="compositionally biased region" description="Pro residues" evidence="1">
    <location>
        <begin position="443"/>
        <end position="456"/>
    </location>
</feature>
<feature type="region of interest" description="Disordered" evidence="1">
    <location>
        <begin position="1"/>
        <end position="53"/>
    </location>
</feature>
<feature type="region of interest" description="Disordered" evidence="1">
    <location>
        <begin position="357"/>
        <end position="490"/>
    </location>
</feature>
<name>E4ZPZ8_LEPMJ</name>
<feature type="region of interest" description="Disordered" evidence="1">
    <location>
        <begin position="68"/>
        <end position="100"/>
    </location>
</feature>
<reference evidence="3" key="1">
    <citation type="journal article" date="2011" name="Nat. Commun.">
        <title>Effector diversification within compartments of the Leptosphaeria maculans genome affected by Repeat-Induced Point mutations.</title>
        <authorList>
            <person name="Rouxel T."/>
            <person name="Grandaubert J."/>
            <person name="Hane J.K."/>
            <person name="Hoede C."/>
            <person name="van de Wouw A.P."/>
            <person name="Couloux A."/>
            <person name="Dominguez V."/>
            <person name="Anthouard V."/>
            <person name="Bally P."/>
            <person name="Bourras S."/>
            <person name="Cozijnsen A.J."/>
            <person name="Ciuffetti L.M."/>
            <person name="Degrave A."/>
            <person name="Dilmaghani A."/>
            <person name="Duret L."/>
            <person name="Fudal I."/>
            <person name="Goodwin S.B."/>
            <person name="Gout L."/>
            <person name="Glaser N."/>
            <person name="Linglin J."/>
            <person name="Kema G.H.J."/>
            <person name="Lapalu N."/>
            <person name="Lawrence C.B."/>
            <person name="May K."/>
            <person name="Meyer M."/>
            <person name="Ollivier B."/>
            <person name="Poulain J."/>
            <person name="Schoch C.L."/>
            <person name="Simon A."/>
            <person name="Spatafora J.W."/>
            <person name="Stachowiak A."/>
            <person name="Turgeon B.G."/>
            <person name="Tyler B.M."/>
            <person name="Vincent D."/>
            <person name="Weissenbach J."/>
            <person name="Amselem J."/>
            <person name="Quesneville H."/>
            <person name="Oliver R.P."/>
            <person name="Wincker P."/>
            <person name="Balesdent M.-H."/>
            <person name="Howlett B.J."/>
        </authorList>
    </citation>
    <scope>NUCLEOTIDE SEQUENCE [LARGE SCALE GENOMIC DNA]</scope>
    <source>
        <strain evidence="3">JN3 / isolate v23.1.3 / race Av1-4-5-6-7-8</strain>
    </source>
</reference>
<accession>E4ZPZ8</accession>
<feature type="compositionally biased region" description="Basic and acidic residues" evidence="1">
    <location>
        <begin position="44"/>
        <end position="53"/>
    </location>
</feature>
<feature type="compositionally biased region" description="Polar residues" evidence="1">
    <location>
        <begin position="22"/>
        <end position="31"/>
    </location>
</feature>
<dbReference type="Proteomes" id="UP000002668">
    <property type="component" value="Genome"/>
</dbReference>
<dbReference type="AlphaFoldDB" id="E4ZPZ8"/>
<evidence type="ECO:0000256" key="1">
    <source>
        <dbReference type="SAM" id="MobiDB-lite"/>
    </source>
</evidence>
<proteinExistence type="predicted"/>
<keyword evidence="3" id="KW-1185">Reference proteome</keyword>
<feature type="compositionally biased region" description="Polar residues" evidence="1">
    <location>
        <begin position="419"/>
        <end position="432"/>
    </location>
</feature>
<dbReference type="OrthoDB" id="3797628at2759"/>
<protein>
    <submittedName>
        <fullName evidence="2">Predicted protein</fullName>
    </submittedName>
</protein>
<gene>
    <name evidence="2" type="ORF">LEMA_P044340.1</name>
</gene>
<feature type="compositionally biased region" description="Polar residues" evidence="1">
    <location>
        <begin position="460"/>
        <end position="490"/>
    </location>
</feature>
<sequence length="490" mass="51954">MKNHPNQPGQPEPTCTVEKHSTMSPLPQDSSIHGPAGVTPFSIEHGEQPNEAFEDLKRRVDALWNRTNGAGEKASGPAVPEPSKDKSPISINTEEITPHRTPAPKFTYEAYILRPCASSLPNSLNWSYKIERLHLDEAALEAHVTKLGPDFDILGAVGALLPEQICLIQEGIKRPFERLVVVQFGAALDLVTLMGTFRVKPVIFVIRSLASESPVPVVAGFGREQNTVCKSAGAGTRCGIPEHGLYPLLKASDGSVSQFMTITPELGCKSALGSVSFEEARVADYAARRKYAECSCLVFPAEDVSLGFDGHVAVGGRGPFFNVCSSAGFGHGAQSATDVRRGFADSTGSLFGAVPSPGNAFSGGRYPNGGRFDTSSINHSPLGTGQLAGESPRGTISLIPRQSQLAPGHTLSREPPHNSDISPSSNSHNTHAPPQGLTGALSTPPPHIHPFPPPFIIHPATNQNIFNTPPTGSSSDTQSSHIPNPSTPFD</sequence>
<organism evidence="3">
    <name type="scientific">Leptosphaeria maculans (strain JN3 / isolate v23.1.3 / race Av1-4-5-6-7-8)</name>
    <name type="common">Blackleg fungus</name>
    <name type="synonym">Phoma lingam</name>
    <dbReference type="NCBI Taxonomy" id="985895"/>
    <lineage>
        <taxon>Eukaryota</taxon>
        <taxon>Fungi</taxon>
        <taxon>Dikarya</taxon>
        <taxon>Ascomycota</taxon>
        <taxon>Pezizomycotina</taxon>
        <taxon>Dothideomycetes</taxon>
        <taxon>Pleosporomycetidae</taxon>
        <taxon>Pleosporales</taxon>
        <taxon>Pleosporineae</taxon>
        <taxon>Leptosphaeriaceae</taxon>
        <taxon>Plenodomus</taxon>
        <taxon>Plenodomus lingam/Leptosphaeria maculans species complex</taxon>
    </lineage>
</organism>
<evidence type="ECO:0000313" key="3">
    <source>
        <dbReference type="Proteomes" id="UP000002668"/>
    </source>
</evidence>
<feature type="compositionally biased region" description="Polar residues" evidence="1">
    <location>
        <begin position="373"/>
        <end position="383"/>
    </location>
</feature>
<dbReference type="EMBL" id="FP929105">
    <property type="protein sequence ID" value="CBX93533.1"/>
    <property type="molecule type" value="Genomic_DNA"/>
</dbReference>
<dbReference type="VEuPathDB" id="FungiDB:LEMA_P044340.1"/>
<dbReference type="InParanoid" id="E4ZPZ8"/>
<dbReference type="HOGENOM" id="CLU_556759_0_0_1"/>
<evidence type="ECO:0000313" key="2">
    <source>
        <dbReference type="EMBL" id="CBX93533.1"/>
    </source>
</evidence>